<comment type="caution">
    <text evidence="2">The sequence shown here is derived from an EMBL/GenBank/DDBJ whole genome shotgun (WGS) entry which is preliminary data.</text>
</comment>
<organism evidence="2 3">
    <name type="scientific">Oopsacas minuta</name>
    <dbReference type="NCBI Taxonomy" id="111878"/>
    <lineage>
        <taxon>Eukaryota</taxon>
        <taxon>Metazoa</taxon>
        <taxon>Porifera</taxon>
        <taxon>Hexactinellida</taxon>
        <taxon>Hexasterophora</taxon>
        <taxon>Lyssacinosida</taxon>
        <taxon>Leucopsacidae</taxon>
        <taxon>Oopsacas</taxon>
    </lineage>
</organism>
<protein>
    <submittedName>
        <fullName evidence="2">Uncharacterized protein</fullName>
    </submittedName>
</protein>
<name>A0AAV7K6Q3_9METZ</name>
<keyword evidence="3" id="KW-1185">Reference proteome</keyword>
<proteinExistence type="predicted"/>
<evidence type="ECO:0000256" key="1">
    <source>
        <dbReference type="SAM" id="MobiDB-lite"/>
    </source>
</evidence>
<sequence length="433" mass="48609">MEINPVRWTTSVPLRHNLTETDIGSVERDFMSSPFLSRKFSDITSNIPMSDPVARTVSRGKITPKRPSETVLPNLSRDTTVPLQKPQIMTPLLVNKLPTFRRPHNNPNLTTEKRTYSNDVIGTKKTELDLKSTHNVKRFPSAPTVRLVPIPVTNLGSHGYNTLTSTPNNVTSPNDNFAAQELTTPIIARSATKPVFESTVNDNKQDYESQPPKLQTEQELSEKVDYLKLIQDFLASKKSNFNDQDDTSLPSEMTADSEVTQLLNEEFLSNFTSLSELGVELANKIRPNYTDSGSASNSIGKSSCVATIESVLESLRYIPQHERLSSNRRLNDIKLSDKPPTDMGYKSAPSAIVSTCDTRTEPVRELTHGHSCVDLEKEENFQVLPDPTMENRNEVITRTSAECDYQPLMTQSDKNRDCQTTYHVSSLKLCFFH</sequence>
<dbReference type="EMBL" id="JAKMXF010000144">
    <property type="protein sequence ID" value="KAI6656469.1"/>
    <property type="molecule type" value="Genomic_DNA"/>
</dbReference>
<feature type="region of interest" description="Disordered" evidence="1">
    <location>
        <begin position="198"/>
        <end position="218"/>
    </location>
</feature>
<reference evidence="2 3" key="1">
    <citation type="journal article" date="2023" name="BMC Biol.">
        <title>The compact genome of the sponge Oopsacas minuta (Hexactinellida) is lacking key metazoan core genes.</title>
        <authorList>
            <person name="Santini S."/>
            <person name="Schenkelaars Q."/>
            <person name="Jourda C."/>
            <person name="Duchesne M."/>
            <person name="Belahbib H."/>
            <person name="Rocher C."/>
            <person name="Selva M."/>
            <person name="Riesgo A."/>
            <person name="Vervoort M."/>
            <person name="Leys S.P."/>
            <person name="Kodjabachian L."/>
            <person name="Le Bivic A."/>
            <person name="Borchiellini C."/>
            <person name="Claverie J.M."/>
            <person name="Renard E."/>
        </authorList>
    </citation>
    <scope>NUCLEOTIDE SEQUENCE [LARGE SCALE GENOMIC DNA]</scope>
    <source>
        <strain evidence="2">SPO-2</strain>
    </source>
</reference>
<evidence type="ECO:0000313" key="2">
    <source>
        <dbReference type="EMBL" id="KAI6656469.1"/>
    </source>
</evidence>
<gene>
    <name evidence="2" type="ORF">LOD99_1265</name>
</gene>
<dbReference type="Proteomes" id="UP001165289">
    <property type="component" value="Unassembled WGS sequence"/>
</dbReference>
<evidence type="ECO:0000313" key="3">
    <source>
        <dbReference type="Proteomes" id="UP001165289"/>
    </source>
</evidence>
<dbReference type="AlphaFoldDB" id="A0AAV7K6Q3"/>
<accession>A0AAV7K6Q3</accession>